<keyword evidence="2" id="KW-0732">Signal</keyword>
<evidence type="ECO:0008006" key="5">
    <source>
        <dbReference type="Google" id="ProtNLM"/>
    </source>
</evidence>
<gene>
    <name evidence="3" type="ORF">SAMN04487965_1706</name>
</gene>
<dbReference type="EMBL" id="FQVA01000001">
    <property type="protein sequence ID" value="SHF23700.1"/>
    <property type="molecule type" value="Genomic_DNA"/>
</dbReference>
<feature type="region of interest" description="Disordered" evidence="1">
    <location>
        <begin position="214"/>
        <end position="235"/>
    </location>
</feature>
<name>A0A1M5A063_9GAMM</name>
<evidence type="ECO:0000313" key="4">
    <source>
        <dbReference type="Proteomes" id="UP000184170"/>
    </source>
</evidence>
<organism evidence="3 4">
    <name type="scientific">Microbulbifer donghaiensis</name>
    <dbReference type="NCBI Taxonomy" id="494016"/>
    <lineage>
        <taxon>Bacteria</taxon>
        <taxon>Pseudomonadati</taxon>
        <taxon>Pseudomonadota</taxon>
        <taxon>Gammaproteobacteria</taxon>
        <taxon>Cellvibrionales</taxon>
        <taxon>Microbulbiferaceae</taxon>
        <taxon>Microbulbifer</taxon>
    </lineage>
</organism>
<evidence type="ECO:0000256" key="2">
    <source>
        <dbReference type="SAM" id="SignalP"/>
    </source>
</evidence>
<feature type="chain" id="PRO_5013313653" description="DUF1585 domain-containing protein" evidence="2">
    <location>
        <begin position="32"/>
        <end position="408"/>
    </location>
</feature>
<dbReference type="Proteomes" id="UP000184170">
    <property type="component" value="Unassembled WGS sequence"/>
</dbReference>
<reference evidence="4" key="1">
    <citation type="submission" date="2016-11" db="EMBL/GenBank/DDBJ databases">
        <authorList>
            <person name="Varghese N."/>
            <person name="Submissions S."/>
        </authorList>
    </citation>
    <scope>NUCLEOTIDE SEQUENCE [LARGE SCALE GENOMIC DNA]</scope>
    <source>
        <strain evidence="4">CGMCC 1.7063</strain>
    </source>
</reference>
<feature type="signal peptide" evidence="2">
    <location>
        <begin position="1"/>
        <end position="31"/>
    </location>
</feature>
<dbReference type="AlphaFoldDB" id="A0A1M5A063"/>
<feature type="compositionally biased region" description="Basic and acidic residues" evidence="1">
    <location>
        <begin position="220"/>
        <end position="229"/>
    </location>
</feature>
<protein>
    <recommendedName>
        <fullName evidence="5">DUF1585 domain-containing protein</fullName>
    </recommendedName>
</protein>
<sequence>MNTQPSRLRAAGPIAAGALLGACLWAGTASAAPQDQALQMHSRLTGVKPSESVLLDMAQDIVDGNPQAAAYTAMQNDAFYNVTLKNLATPWTNRDRDVFAPLNDYSATVIGMVRDDIDFREVLFGNVIYTGNASGLPPYRNSDNAHYEALEAGGYSLKDNLVQQAQSSVTGLPTNATAGVMTTRGAAKSFFIAGTNRAMFRFTLLNHLCRDMEQVQDTSRPPDRIRQDVSRSPGGDSRVFQNNCIGCHSGMDPMAQAFAFYDFAYDADNDPEGENGSIDYNSAGQTDPVTGSRVKAKNHINSANFPHGFILPDDSWDNYWRAGPNMHLGWSSALPGSGNGAKSMGEELANSRAFAECQVTKVFRQVCLREPEDTADRARIDAIADDFSSSGYRLKQVYADAAVYCAGD</sequence>
<dbReference type="OrthoDB" id="5753229at2"/>
<dbReference type="PROSITE" id="PS51257">
    <property type="entry name" value="PROKAR_LIPOPROTEIN"/>
    <property type="match status" value="1"/>
</dbReference>
<evidence type="ECO:0000256" key="1">
    <source>
        <dbReference type="SAM" id="MobiDB-lite"/>
    </source>
</evidence>
<dbReference type="STRING" id="494016.SAMN04487965_1706"/>
<evidence type="ECO:0000313" key="3">
    <source>
        <dbReference type="EMBL" id="SHF23700.1"/>
    </source>
</evidence>
<proteinExistence type="predicted"/>
<dbReference type="RefSeq" id="WP_073273614.1">
    <property type="nucleotide sequence ID" value="NZ_FQVA01000001.1"/>
</dbReference>
<accession>A0A1M5A063</accession>
<keyword evidence="4" id="KW-1185">Reference proteome</keyword>